<reference evidence="3 4" key="1">
    <citation type="submission" date="2016-10" db="EMBL/GenBank/DDBJ databases">
        <title>Paenibacillus species isolates.</title>
        <authorList>
            <person name="Beno S.M."/>
        </authorList>
    </citation>
    <scope>NUCLEOTIDE SEQUENCE [LARGE SCALE GENOMIC DNA]</scope>
    <source>
        <strain evidence="3 4">FSL H7-0604</strain>
    </source>
</reference>
<keyword evidence="1" id="KW-0732">Signal</keyword>
<gene>
    <name evidence="3" type="ORF">BJP51_07775</name>
</gene>
<accession>A0A1R0WUE1</accession>
<dbReference type="Gene3D" id="2.70.70.10">
    <property type="entry name" value="Glucose Permease (Domain IIA)"/>
    <property type="match status" value="1"/>
</dbReference>
<evidence type="ECO:0000259" key="2">
    <source>
        <dbReference type="Pfam" id="PF01551"/>
    </source>
</evidence>
<evidence type="ECO:0000313" key="3">
    <source>
        <dbReference type="EMBL" id="OMD21512.1"/>
    </source>
</evidence>
<evidence type="ECO:0000313" key="4">
    <source>
        <dbReference type="Proteomes" id="UP000187465"/>
    </source>
</evidence>
<dbReference type="PANTHER" id="PTHR21666:SF270">
    <property type="entry name" value="MUREIN HYDROLASE ACTIVATOR ENVC"/>
    <property type="match status" value="1"/>
</dbReference>
<dbReference type="GO" id="GO:0004222">
    <property type="term" value="F:metalloendopeptidase activity"/>
    <property type="evidence" value="ECO:0007669"/>
    <property type="project" value="TreeGrafter"/>
</dbReference>
<feature type="domain" description="M23ase beta-sheet core" evidence="2">
    <location>
        <begin position="223"/>
        <end position="313"/>
    </location>
</feature>
<sequence length="343" mass="37804">MNKKPKKIIHKVILNTRTVLAVGSLSLLMAACGGENADVPTTEKAEQTTNPATAAILSGFAPDELSKILLDGKYKELYARFNQPLKDEISEAELAETGKEFTKGIHTLEKASTMQLNGFDRRTWVSDAGNKGLVGMFDPDGMITLIQVQELIPSPETDNVLSKHEYALPFEGDWYVFWGGENVLVNYHYELEIQRYAYDFIQTKDNYSYKGDPLKNESYYAFGKNILAPADGTVVSVMNDIKDNEPVGVMNPNQATGNIVVIDHGGEYSHMAHLKQGSVTVKPGDKVEKGEVIGLTGNSGNTSEAHLHFQISDGADLFTSRAIRVKWEQDLKPIQGETIFAAN</sequence>
<dbReference type="InterPro" id="IPR016047">
    <property type="entry name" value="M23ase_b-sheet_dom"/>
</dbReference>
<dbReference type="AlphaFoldDB" id="A0A1R0WUE1"/>
<feature type="signal peptide" evidence="1">
    <location>
        <begin position="1"/>
        <end position="37"/>
    </location>
</feature>
<dbReference type="RefSeq" id="WP_063829782.1">
    <property type="nucleotide sequence ID" value="NZ_MKQP01000078.1"/>
</dbReference>
<dbReference type="Pfam" id="PF01551">
    <property type="entry name" value="Peptidase_M23"/>
    <property type="match status" value="1"/>
</dbReference>
<dbReference type="SUPFAM" id="SSF51261">
    <property type="entry name" value="Duplicated hybrid motif"/>
    <property type="match status" value="1"/>
</dbReference>
<organism evidence="3 4">
    <name type="scientific">Paenibacillus odorifer</name>
    <dbReference type="NCBI Taxonomy" id="189426"/>
    <lineage>
        <taxon>Bacteria</taxon>
        <taxon>Bacillati</taxon>
        <taxon>Bacillota</taxon>
        <taxon>Bacilli</taxon>
        <taxon>Bacillales</taxon>
        <taxon>Paenibacillaceae</taxon>
        <taxon>Paenibacillus</taxon>
    </lineage>
</organism>
<protein>
    <submittedName>
        <fullName evidence="3">Metalloendopeptidase</fullName>
    </submittedName>
</protein>
<dbReference type="PROSITE" id="PS51257">
    <property type="entry name" value="PROKAR_LIPOPROTEIN"/>
    <property type="match status" value="1"/>
</dbReference>
<dbReference type="PANTHER" id="PTHR21666">
    <property type="entry name" value="PEPTIDASE-RELATED"/>
    <property type="match status" value="1"/>
</dbReference>
<dbReference type="InterPro" id="IPR050570">
    <property type="entry name" value="Cell_wall_metabolism_enzyme"/>
</dbReference>
<comment type="caution">
    <text evidence="3">The sequence shown here is derived from an EMBL/GenBank/DDBJ whole genome shotgun (WGS) entry which is preliminary data.</text>
</comment>
<proteinExistence type="predicted"/>
<name>A0A1R0WUE1_9BACL</name>
<dbReference type="Proteomes" id="UP000187465">
    <property type="component" value="Unassembled WGS sequence"/>
</dbReference>
<feature type="chain" id="PRO_5010312666" evidence="1">
    <location>
        <begin position="38"/>
        <end position="343"/>
    </location>
</feature>
<evidence type="ECO:0000256" key="1">
    <source>
        <dbReference type="SAM" id="SignalP"/>
    </source>
</evidence>
<dbReference type="InterPro" id="IPR011055">
    <property type="entry name" value="Dup_hybrid_motif"/>
</dbReference>
<dbReference type="EMBL" id="MKQP01000078">
    <property type="protein sequence ID" value="OMD21512.1"/>
    <property type="molecule type" value="Genomic_DNA"/>
</dbReference>
<dbReference type="CDD" id="cd12797">
    <property type="entry name" value="M23_peptidase"/>
    <property type="match status" value="1"/>
</dbReference>